<dbReference type="SUPFAM" id="SSF54862">
    <property type="entry name" value="4Fe-4S ferredoxins"/>
    <property type="match status" value="1"/>
</dbReference>
<dbReference type="EMBL" id="JADGMS010000007">
    <property type="protein sequence ID" value="KAF9678722.1"/>
    <property type="molecule type" value="Genomic_DNA"/>
</dbReference>
<dbReference type="InterPro" id="IPR036869">
    <property type="entry name" value="J_dom_sf"/>
</dbReference>
<evidence type="ECO:0000313" key="4">
    <source>
        <dbReference type="EMBL" id="KAF9678722.1"/>
    </source>
</evidence>
<keyword evidence="5" id="KW-1185">Reference proteome</keyword>
<feature type="domain" description="J" evidence="3">
    <location>
        <begin position="61"/>
        <end position="124"/>
    </location>
</feature>
<proteinExistence type="predicted"/>
<keyword evidence="2" id="KW-0812">Transmembrane</keyword>
<dbReference type="CDD" id="cd06257">
    <property type="entry name" value="DnaJ"/>
    <property type="match status" value="1"/>
</dbReference>
<feature type="region of interest" description="Disordered" evidence="1">
    <location>
        <begin position="363"/>
        <end position="403"/>
    </location>
</feature>
<sequence length="476" mass="52460">MPAGCLPFHSPFASVITKNLTPKTFPSFSPAPRKTCGYSTTCRATSSSSSSVSYSSITDFDLYDLLGIDSSSDHSQIRKAYRTLQKRCHPDIAGPAGHDMAIILNEAYAVLSDPNSRLAYDKEQGKIAELHGYSGKPIYSVWFGSESEQRAVFVDEVKCIGCLKCALIAEKTFAIESVFGRARVVAQWADPEHKINAAINACPVDCISTVDRADLAALEFLMSKQPRGTVRIGSGNAAGERVSNIFIDVKKFQERFAGAMNKATSRNSMEADQQREARISAFQAIRSITNWLYWQSPKASADSPESYQKLTRIVRKSPQPNINKILEAAATRKKARESTRPFRQTPSSSLYYEEYWIPSTLSIPSSVNSSSSSSRSTPEISHTKESKKLEKDDRREDKRQTNPIRWEIPMVPATIAAVIIHLQVGEGTIGRLNEHVGGSLALEIVNSSWLQVILAGITWYLIGAAVIGVVEAIRSR</sequence>
<accession>A0A835JVY3</accession>
<feature type="transmembrane region" description="Helical" evidence="2">
    <location>
        <begin position="449"/>
        <end position="470"/>
    </location>
</feature>
<keyword evidence="2" id="KW-1133">Transmembrane helix</keyword>
<organism evidence="4 5">
    <name type="scientific">Salix dunnii</name>
    <dbReference type="NCBI Taxonomy" id="1413687"/>
    <lineage>
        <taxon>Eukaryota</taxon>
        <taxon>Viridiplantae</taxon>
        <taxon>Streptophyta</taxon>
        <taxon>Embryophyta</taxon>
        <taxon>Tracheophyta</taxon>
        <taxon>Spermatophyta</taxon>
        <taxon>Magnoliopsida</taxon>
        <taxon>eudicotyledons</taxon>
        <taxon>Gunneridae</taxon>
        <taxon>Pentapetalae</taxon>
        <taxon>rosids</taxon>
        <taxon>fabids</taxon>
        <taxon>Malpighiales</taxon>
        <taxon>Salicaceae</taxon>
        <taxon>Saliceae</taxon>
        <taxon>Salix</taxon>
    </lineage>
</organism>
<name>A0A835JVY3_9ROSI</name>
<dbReference type="InterPro" id="IPR001623">
    <property type="entry name" value="DnaJ_domain"/>
</dbReference>
<comment type="caution">
    <text evidence="4">The sequence shown here is derived from an EMBL/GenBank/DDBJ whole genome shotgun (WGS) entry which is preliminary data.</text>
</comment>
<dbReference type="Gene3D" id="1.10.287.110">
    <property type="entry name" value="DnaJ domain"/>
    <property type="match status" value="1"/>
</dbReference>
<dbReference type="SUPFAM" id="SSF46565">
    <property type="entry name" value="Chaperone J-domain"/>
    <property type="match status" value="1"/>
</dbReference>
<feature type="compositionally biased region" description="Low complexity" evidence="1">
    <location>
        <begin position="363"/>
        <end position="376"/>
    </location>
</feature>
<dbReference type="AlphaFoldDB" id="A0A835JVY3"/>
<evidence type="ECO:0000259" key="3">
    <source>
        <dbReference type="PROSITE" id="PS50076"/>
    </source>
</evidence>
<evidence type="ECO:0000313" key="5">
    <source>
        <dbReference type="Proteomes" id="UP000657918"/>
    </source>
</evidence>
<dbReference type="Gene3D" id="3.30.70.20">
    <property type="match status" value="1"/>
</dbReference>
<feature type="compositionally biased region" description="Basic and acidic residues" evidence="1">
    <location>
        <begin position="381"/>
        <end position="400"/>
    </location>
</feature>
<dbReference type="Pfam" id="PF13370">
    <property type="entry name" value="Fer4_13"/>
    <property type="match status" value="1"/>
</dbReference>
<dbReference type="PANTHER" id="PTHR45295:SF1">
    <property type="entry name" value="CHAPERONE PROTEIN DNAJ C76, CHLOROPLASTIC"/>
    <property type="match status" value="1"/>
</dbReference>
<evidence type="ECO:0000256" key="2">
    <source>
        <dbReference type="SAM" id="Phobius"/>
    </source>
</evidence>
<dbReference type="PROSITE" id="PS50076">
    <property type="entry name" value="DNAJ_2"/>
    <property type="match status" value="1"/>
</dbReference>
<dbReference type="Pfam" id="PF00226">
    <property type="entry name" value="DnaJ"/>
    <property type="match status" value="1"/>
</dbReference>
<protein>
    <recommendedName>
        <fullName evidence="3">J domain-containing protein</fullName>
    </recommendedName>
</protein>
<dbReference type="OrthoDB" id="376357at2759"/>
<dbReference type="Proteomes" id="UP000657918">
    <property type="component" value="Unassembled WGS sequence"/>
</dbReference>
<dbReference type="SMART" id="SM00271">
    <property type="entry name" value="DnaJ"/>
    <property type="match status" value="1"/>
</dbReference>
<evidence type="ECO:0000256" key="1">
    <source>
        <dbReference type="SAM" id="MobiDB-lite"/>
    </source>
</evidence>
<dbReference type="PANTHER" id="PTHR45295">
    <property type="entry name" value="CHAPERONE PROTEIN DNAJ C76, CHLOROPLASTIC"/>
    <property type="match status" value="1"/>
</dbReference>
<gene>
    <name evidence="4" type="ORF">SADUNF_Sadunf07G0065100</name>
</gene>
<reference evidence="4 5" key="1">
    <citation type="submission" date="2020-10" db="EMBL/GenBank/DDBJ databases">
        <title>Plant Genome Project.</title>
        <authorList>
            <person name="Zhang R.-G."/>
        </authorList>
    </citation>
    <scope>NUCLEOTIDE SEQUENCE [LARGE SCALE GENOMIC DNA]</scope>
    <source>
        <strain evidence="4">FAFU-HL-1</strain>
        <tissue evidence="4">Leaf</tissue>
    </source>
</reference>
<keyword evidence="2" id="KW-0472">Membrane</keyword>